<keyword evidence="3" id="KW-1185">Reference proteome</keyword>
<dbReference type="Gene3D" id="1.10.287.110">
    <property type="entry name" value="DnaJ domain"/>
    <property type="match status" value="1"/>
</dbReference>
<evidence type="ECO:0000313" key="2">
    <source>
        <dbReference type="EMBL" id="VDP58742.1"/>
    </source>
</evidence>
<feature type="compositionally biased region" description="Low complexity" evidence="1">
    <location>
        <begin position="361"/>
        <end position="377"/>
    </location>
</feature>
<dbReference type="WBParaSite" id="SCUD_0001522501-mRNA-1">
    <property type="protein sequence ID" value="SCUD_0001522501-mRNA-1"/>
    <property type="gene ID" value="SCUD_0001522501"/>
</dbReference>
<evidence type="ECO:0000313" key="3">
    <source>
        <dbReference type="Proteomes" id="UP000279833"/>
    </source>
</evidence>
<feature type="region of interest" description="Disordered" evidence="1">
    <location>
        <begin position="434"/>
        <end position="492"/>
    </location>
</feature>
<feature type="compositionally biased region" description="Low complexity" evidence="1">
    <location>
        <begin position="434"/>
        <end position="454"/>
    </location>
</feature>
<accession>A0A183KJL5</accession>
<reference evidence="4" key="1">
    <citation type="submission" date="2016-06" db="UniProtKB">
        <authorList>
            <consortium name="WormBaseParasite"/>
        </authorList>
    </citation>
    <scope>IDENTIFICATION</scope>
</reference>
<reference evidence="2 3" key="2">
    <citation type="submission" date="2018-11" db="EMBL/GenBank/DDBJ databases">
        <authorList>
            <consortium name="Pathogen Informatics"/>
        </authorList>
    </citation>
    <scope>NUCLEOTIDE SEQUENCE [LARGE SCALE GENOMIC DNA]</scope>
    <source>
        <strain evidence="2">Dakar</strain>
        <strain evidence="3">Dakar, Senegal</strain>
    </source>
</reference>
<gene>
    <name evidence="2" type="ORF">SCUD_LOCUS15222</name>
</gene>
<feature type="region of interest" description="Disordered" evidence="1">
    <location>
        <begin position="361"/>
        <end position="405"/>
    </location>
</feature>
<sequence>MVSPTERPRQSDNLVYPWETLPSNDLLSPKLCVSNHDELKNILSDYGRFNHKPSTRMYEKNSLKPNQSNNPSEKDCITTNINSDESCNSTNQSTTNLFTTTHTIGGSTVNLKQNTEINDILVSDLINDNDMPKNHNYTYSSTSSDHSKQINYNLLSDKFCGDFFSSSKNQDNNMEASSDDLLGFHVESSFPNTDNATTSPTSSNTDDHILIDVAQNPFVIYNKNSLDEIITSSTTSQHSNSDDLKQTDQKPFVDDIFNFNSSVEVNSKTDLGWENLFGITSSESTKTTTIITTSQSTTTNNIGLSNNPFDPFASFTNLSPNVETIPDKTTNTATTTTGIKNHDRLDPFADFADVLRDRLNNQTSSSTNATNSDNTYTPPSSNRSSTNLGGFSAGPSPAHNFKSSIDSKFMNNSSNYKESPDNLFHGYEKSSQSYSSYSNFPNTTTSGSTSIPTSGGTGARPHVNKDAFSDLLGGFGSSRTNNTDDNKQPKTVNQIRREKMAKTVDPEQLKVCDWAEGKDRNLRALLCSLPAILWDGVQWNHVGMADLITREQVKRQYRKAARVVHPDKWMSTSHENIARLVFVELNDAMAEFDKNFNNSSVNMNF</sequence>
<dbReference type="GO" id="GO:0005737">
    <property type="term" value="C:cytoplasm"/>
    <property type="evidence" value="ECO:0007669"/>
    <property type="project" value="TreeGrafter"/>
</dbReference>
<organism evidence="4">
    <name type="scientific">Schistosoma curassoni</name>
    <dbReference type="NCBI Taxonomy" id="6186"/>
    <lineage>
        <taxon>Eukaryota</taxon>
        <taxon>Metazoa</taxon>
        <taxon>Spiralia</taxon>
        <taxon>Lophotrochozoa</taxon>
        <taxon>Platyhelminthes</taxon>
        <taxon>Trematoda</taxon>
        <taxon>Digenea</taxon>
        <taxon>Strigeidida</taxon>
        <taxon>Schistosomatoidea</taxon>
        <taxon>Schistosomatidae</taxon>
        <taxon>Schistosoma</taxon>
    </lineage>
</organism>
<dbReference type="PANTHER" id="PTHR23172:SF19">
    <property type="entry name" value="J DOMAIN-CONTAINING PROTEIN"/>
    <property type="match status" value="1"/>
</dbReference>
<dbReference type="Proteomes" id="UP000279833">
    <property type="component" value="Unassembled WGS sequence"/>
</dbReference>
<dbReference type="GO" id="GO:0030276">
    <property type="term" value="F:clathrin binding"/>
    <property type="evidence" value="ECO:0007669"/>
    <property type="project" value="TreeGrafter"/>
</dbReference>
<dbReference type="PANTHER" id="PTHR23172">
    <property type="entry name" value="AUXILIN/CYCLIN G-ASSOCIATED KINASE-RELATED"/>
    <property type="match status" value="1"/>
</dbReference>
<dbReference type="CDD" id="cd06257">
    <property type="entry name" value="DnaJ"/>
    <property type="match status" value="1"/>
</dbReference>
<dbReference type="GO" id="GO:0072583">
    <property type="term" value="P:clathrin-dependent endocytosis"/>
    <property type="evidence" value="ECO:0007669"/>
    <property type="project" value="TreeGrafter"/>
</dbReference>
<protein>
    <submittedName>
        <fullName evidence="4">J domain-containing protein</fullName>
    </submittedName>
</protein>
<dbReference type="FunFam" id="1.10.287.110:FF:000002">
    <property type="entry name" value="putative tyrosine-protein phosphatase auxilin isoform X2"/>
    <property type="match status" value="1"/>
</dbReference>
<name>A0A183KJL5_9TREM</name>
<proteinExistence type="predicted"/>
<dbReference type="InterPro" id="IPR036869">
    <property type="entry name" value="J_dom_sf"/>
</dbReference>
<dbReference type="GO" id="GO:0031982">
    <property type="term" value="C:vesicle"/>
    <property type="evidence" value="ECO:0007669"/>
    <property type="project" value="TreeGrafter"/>
</dbReference>
<dbReference type="InterPro" id="IPR001623">
    <property type="entry name" value="DnaJ_domain"/>
</dbReference>
<evidence type="ECO:0000256" key="1">
    <source>
        <dbReference type="SAM" id="MobiDB-lite"/>
    </source>
</evidence>
<dbReference type="SUPFAM" id="SSF46565">
    <property type="entry name" value="Chaperone J-domain"/>
    <property type="match status" value="1"/>
</dbReference>
<dbReference type="GO" id="GO:0072318">
    <property type="term" value="P:clathrin coat disassembly"/>
    <property type="evidence" value="ECO:0007669"/>
    <property type="project" value="TreeGrafter"/>
</dbReference>
<dbReference type="EMBL" id="UZAK01037423">
    <property type="protein sequence ID" value="VDP58742.1"/>
    <property type="molecule type" value="Genomic_DNA"/>
</dbReference>
<evidence type="ECO:0000313" key="4">
    <source>
        <dbReference type="WBParaSite" id="SCUD_0001522501-mRNA-1"/>
    </source>
</evidence>
<feature type="compositionally biased region" description="Polar residues" evidence="1">
    <location>
        <begin position="378"/>
        <end position="389"/>
    </location>
</feature>
<dbReference type="AlphaFoldDB" id="A0A183KJL5"/>
<feature type="region of interest" description="Disordered" evidence="1">
    <location>
        <begin position="320"/>
        <end position="341"/>
    </location>
</feature>
<dbReference type="STRING" id="6186.A0A183KJL5"/>